<name>A0A6M3JDT9_9ZZZZ</name>
<accession>A0A6M3JDT9</accession>
<proteinExistence type="predicted"/>
<organism evidence="1">
    <name type="scientific">viral metagenome</name>
    <dbReference type="NCBI Taxonomy" id="1070528"/>
    <lineage>
        <taxon>unclassified sequences</taxon>
        <taxon>metagenomes</taxon>
        <taxon>organismal metagenomes</taxon>
    </lineage>
</organism>
<dbReference type="AlphaFoldDB" id="A0A6M3JDT9"/>
<sequence length="69" mass="8162">MISLRETQFYKDMTNYDAVGLAEGFVEAESEEEELAAWQYIYDHRMYRYLQGWFGRTVESLLNQGVIAK</sequence>
<protein>
    <submittedName>
        <fullName evidence="1">Uncharacterized protein</fullName>
    </submittedName>
</protein>
<reference evidence="1" key="1">
    <citation type="submission" date="2020-03" db="EMBL/GenBank/DDBJ databases">
        <title>The deep terrestrial virosphere.</title>
        <authorList>
            <person name="Holmfeldt K."/>
            <person name="Nilsson E."/>
            <person name="Simone D."/>
            <person name="Lopez-Fernandez M."/>
            <person name="Wu X."/>
            <person name="de Brujin I."/>
            <person name="Lundin D."/>
            <person name="Andersson A."/>
            <person name="Bertilsson S."/>
            <person name="Dopson M."/>
        </authorList>
    </citation>
    <scope>NUCLEOTIDE SEQUENCE</scope>
    <source>
        <strain evidence="1">MM415A09546</strain>
        <strain evidence="2">MM415B06381</strain>
    </source>
</reference>
<evidence type="ECO:0000313" key="1">
    <source>
        <dbReference type="EMBL" id="QJA68040.1"/>
    </source>
</evidence>
<evidence type="ECO:0000313" key="2">
    <source>
        <dbReference type="EMBL" id="QJA97300.1"/>
    </source>
</evidence>
<gene>
    <name evidence="1" type="ORF">MM415A09546_0005</name>
    <name evidence="2" type="ORF">MM415B06381_0005</name>
</gene>
<dbReference type="EMBL" id="MT141580">
    <property type="protein sequence ID" value="QJA68040.1"/>
    <property type="molecule type" value="Genomic_DNA"/>
</dbReference>
<dbReference type="EMBL" id="MT143481">
    <property type="protein sequence ID" value="QJA97300.1"/>
    <property type="molecule type" value="Genomic_DNA"/>
</dbReference>